<dbReference type="EMBL" id="CP012390">
    <property type="protein sequence ID" value="ALE18939.1"/>
    <property type="molecule type" value="Genomic_DNA"/>
</dbReference>
<feature type="region of interest" description="Disordered" evidence="1">
    <location>
        <begin position="21"/>
        <end position="56"/>
    </location>
</feature>
<evidence type="ECO:0000313" key="2">
    <source>
        <dbReference type="EMBL" id="ALE18939.1"/>
    </source>
</evidence>
<dbReference type="Proteomes" id="UP000068137">
    <property type="component" value="Chromosome"/>
</dbReference>
<protein>
    <submittedName>
        <fullName evidence="2">Uncharacterized protein</fullName>
    </submittedName>
</protein>
<proteinExistence type="predicted"/>
<dbReference type="KEGG" id="cbq:AL705_03975"/>
<reference evidence="2 3" key="1">
    <citation type="journal article" date="2015" name="Genome Announc.">
        <title>Complete Genome Sequences for Two Strains of a Novel Fastidious, Partially Acid-Fast, Gram-Positive Corynebacterineae Bacterium, Derived from Human Clinical Samples.</title>
        <authorList>
            <person name="Nicholson A.C."/>
            <person name="Bell M."/>
            <person name="Humrighouse B.W."/>
            <person name="McQuiston J.R."/>
        </authorList>
    </citation>
    <scope>NUCLEOTIDE SEQUENCE [LARGE SCALE GENOMIC DNA]</scope>
    <source>
        <strain evidence="2 3">X1698</strain>
    </source>
</reference>
<evidence type="ECO:0000256" key="1">
    <source>
        <dbReference type="SAM" id="MobiDB-lite"/>
    </source>
</evidence>
<name>A0A0M4LYN1_9ACTN</name>
<dbReference type="AlphaFoldDB" id="A0A0M4LYN1"/>
<gene>
    <name evidence="2" type="ORF">AL705_03975</name>
</gene>
<accession>A0A0M4LYN1</accession>
<evidence type="ECO:0000313" key="3">
    <source>
        <dbReference type="Proteomes" id="UP000068137"/>
    </source>
</evidence>
<sequence length="72" mass="7532">MSSMAAVRPTAHTQKVRAMVAGGRFTIHTSRATPASSRRPRATHTPTGPVDAISCPGVAPCAEDFTTEEPVV</sequence>
<organism evidence="2 3">
    <name type="scientific">Lawsonella clevelandensis</name>
    <dbReference type="NCBI Taxonomy" id="1528099"/>
    <lineage>
        <taxon>Bacteria</taxon>
        <taxon>Bacillati</taxon>
        <taxon>Actinomycetota</taxon>
        <taxon>Actinomycetes</taxon>
        <taxon>Mycobacteriales</taxon>
        <taxon>Lawsonellaceae</taxon>
        <taxon>Lawsonella</taxon>
    </lineage>
</organism>